<keyword evidence="4" id="KW-1003">Cell membrane</keyword>
<feature type="transmembrane region" description="Helical" evidence="8">
    <location>
        <begin position="63"/>
        <end position="87"/>
    </location>
</feature>
<dbReference type="Proteomes" id="UP000886602">
    <property type="component" value="Unassembled WGS sequence"/>
</dbReference>
<dbReference type="EMBL" id="JADJNC010000065">
    <property type="protein sequence ID" value="MBK7425267.1"/>
    <property type="molecule type" value="Genomic_DNA"/>
</dbReference>
<feature type="transmembrane region" description="Helical" evidence="8">
    <location>
        <begin position="147"/>
        <end position="173"/>
    </location>
</feature>
<feature type="transmembrane region" description="Helical" evidence="8">
    <location>
        <begin position="307"/>
        <end position="330"/>
    </location>
</feature>
<evidence type="ECO:0000256" key="5">
    <source>
        <dbReference type="ARBA" id="ARBA00022692"/>
    </source>
</evidence>
<name>A0A9D7IAK3_9RHOO</name>
<sequence length="373" mass="41196">MRRERYHSGPLVWLAIVVTTCLLLFLFQKILWLVVPFLLALIGYYLLFPLQQRLVLGGMSRDASAAVVSGGAFVVAGVVILLAFPWISSHLVSWQDSAARYIEGGLRFIAETLAWAERNYTFAAKARLSDQLTQQISELGEKFAGTYLTAAALTVATWLPSLLLAPFLAYFFLRDGWRFKMFLSRAVPNAFFERTLYLLDQVDHTARLYFQGLIKLTLLDALCLGFGLLLIGVSAPFVLGLLTAILAWVPYIGSILGCLLVVLVAATDFPGDPAMAYAAIGLFIWVRLLDDFFFMPMTIGRSLKLHPLLTVVMIFVGGAVAGVAGLMLVLPLLGIVMVLGETVGEVVTDPRLRARHVFAKALMHRQATRDLRL</sequence>
<feature type="transmembrane region" description="Helical" evidence="8">
    <location>
        <begin position="216"/>
        <end position="239"/>
    </location>
</feature>
<keyword evidence="6 8" id="KW-1133">Transmembrane helix</keyword>
<evidence type="ECO:0000256" key="3">
    <source>
        <dbReference type="ARBA" id="ARBA00022448"/>
    </source>
</evidence>
<evidence type="ECO:0000256" key="7">
    <source>
        <dbReference type="ARBA" id="ARBA00023136"/>
    </source>
</evidence>
<protein>
    <submittedName>
        <fullName evidence="9">AI-2E family transporter</fullName>
    </submittedName>
</protein>
<reference evidence="9" key="1">
    <citation type="submission" date="2020-10" db="EMBL/GenBank/DDBJ databases">
        <title>Connecting structure to function with the recovery of over 1000 high-quality activated sludge metagenome-assembled genomes encoding full-length rRNA genes using long-read sequencing.</title>
        <authorList>
            <person name="Singleton C.M."/>
            <person name="Petriglieri F."/>
            <person name="Kristensen J.M."/>
            <person name="Kirkegaard R.H."/>
            <person name="Michaelsen T.Y."/>
            <person name="Andersen M.H."/>
            <person name="Karst S.M."/>
            <person name="Dueholm M.S."/>
            <person name="Nielsen P.H."/>
            <person name="Albertsen M."/>
        </authorList>
    </citation>
    <scope>NUCLEOTIDE SEQUENCE</scope>
    <source>
        <strain evidence="9">EsbW_18-Q3-R4-48_MAXAC.044</strain>
    </source>
</reference>
<dbReference type="GO" id="GO:0005886">
    <property type="term" value="C:plasma membrane"/>
    <property type="evidence" value="ECO:0007669"/>
    <property type="project" value="UniProtKB-SubCell"/>
</dbReference>
<dbReference type="PANTHER" id="PTHR21716:SF53">
    <property type="entry name" value="PERMEASE PERM-RELATED"/>
    <property type="match status" value="1"/>
</dbReference>
<dbReference type="InterPro" id="IPR002549">
    <property type="entry name" value="AI-2E-like"/>
</dbReference>
<evidence type="ECO:0000256" key="4">
    <source>
        <dbReference type="ARBA" id="ARBA00022475"/>
    </source>
</evidence>
<evidence type="ECO:0000313" key="10">
    <source>
        <dbReference type="Proteomes" id="UP000886602"/>
    </source>
</evidence>
<gene>
    <name evidence="9" type="ORF">IPJ48_20535</name>
</gene>
<dbReference type="PANTHER" id="PTHR21716">
    <property type="entry name" value="TRANSMEMBRANE PROTEIN"/>
    <property type="match status" value="1"/>
</dbReference>
<evidence type="ECO:0000256" key="1">
    <source>
        <dbReference type="ARBA" id="ARBA00004651"/>
    </source>
</evidence>
<keyword evidence="3" id="KW-0813">Transport</keyword>
<proteinExistence type="inferred from homology"/>
<dbReference type="Pfam" id="PF01594">
    <property type="entry name" value="AI-2E_transport"/>
    <property type="match status" value="1"/>
</dbReference>
<keyword evidence="5 8" id="KW-0812">Transmembrane</keyword>
<feature type="transmembrane region" description="Helical" evidence="8">
    <location>
        <begin position="9"/>
        <end position="27"/>
    </location>
</feature>
<evidence type="ECO:0000256" key="2">
    <source>
        <dbReference type="ARBA" id="ARBA00009773"/>
    </source>
</evidence>
<comment type="subcellular location">
    <subcellularLocation>
        <location evidence="1">Cell membrane</location>
        <topology evidence="1">Multi-pass membrane protein</topology>
    </subcellularLocation>
</comment>
<feature type="transmembrane region" description="Helical" evidence="8">
    <location>
        <begin position="245"/>
        <end position="267"/>
    </location>
</feature>
<evidence type="ECO:0000256" key="6">
    <source>
        <dbReference type="ARBA" id="ARBA00022989"/>
    </source>
</evidence>
<organism evidence="9 10">
    <name type="scientific">Candidatus Propionivibrio dominans</name>
    <dbReference type="NCBI Taxonomy" id="2954373"/>
    <lineage>
        <taxon>Bacteria</taxon>
        <taxon>Pseudomonadati</taxon>
        <taxon>Pseudomonadota</taxon>
        <taxon>Betaproteobacteria</taxon>
        <taxon>Rhodocyclales</taxon>
        <taxon>Rhodocyclaceae</taxon>
        <taxon>Propionivibrio</taxon>
    </lineage>
</organism>
<dbReference type="AlphaFoldDB" id="A0A9D7IAK3"/>
<keyword evidence="7 8" id="KW-0472">Membrane</keyword>
<feature type="transmembrane region" description="Helical" evidence="8">
    <location>
        <begin position="274"/>
        <end position="295"/>
    </location>
</feature>
<comment type="similarity">
    <text evidence="2">Belongs to the autoinducer-2 exporter (AI-2E) (TC 2.A.86) family.</text>
</comment>
<evidence type="ECO:0000313" key="9">
    <source>
        <dbReference type="EMBL" id="MBK7425267.1"/>
    </source>
</evidence>
<evidence type="ECO:0000256" key="8">
    <source>
        <dbReference type="SAM" id="Phobius"/>
    </source>
</evidence>
<accession>A0A9D7IAK3</accession>
<feature type="transmembrane region" description="Helical" evidence="8">
    <location>
        <begin position="33"/>
        <end position="51"/>
    </location>
</feature>
<comment type="caution">
    <text evidence="9">The sequence shown here is derived from an EMBL/GenBank/DDBJ whole genome shotgun (WGS) entry which is preliminary data.</text>
</comment>